<dbReference type="InterPro" id="IPR018620">
    <property type="entry name" value="Ubiquitin3-bd_protein_But2_C"/>
</dbReference>
<feature type="domain" description="Ubiquitin 3 binding protein But2 C-terminal" evidence="1">
    <location>
        <begin position="25"/>
        <end position="168"/>
    </location>
</feature>
<dbReference type="Pfam" id="PF09792">
    <property type="entry name" value="But2"/>
    <property type="match status" value="1"/>
</dbReference>
<organism evidence="2 3">
    <name type="scientific">Aaosphaeria arxii CBS 175.79</name>
    <dbReference type="NCBI Taxonomy" id="1450172"/>
    <lineage>
        <taxon>Eukaryota</taxon>
        <taxon>Fungi</taxon>
        <taxon>Dikarya</taxon>
        <taxon>Ascomycota</taxon>
        <taxon>Pezizomycotina</taxon>
        <taxon>Dothideomycetes</taxon>
        <taxon>Pleosporomycetidae</taxon>
        <taxon>Pleosporales</taxon>
        <taxon>Pleosporales incertae sedis</taxon>
        <taxon>Aaosphaeria</taxon>
    </lineage>
</organism>
<proteinExistence type="predicted"/>
<dbReference type="OrthoDB" id="4657524at2759"/>
<evidence type="ECO:0000313" key="2">
    <source>
        <dbReference type="EMBL" id="KAF2020177.1"/>
    </source>
</evidence>
<dbReference type="RefSeq" id="XP_033388516.1">
    <property type="nucleotide sequence ID" value="XM_033533676.1"/>
</dbReference>
<dbReference type="EMBL" id="ML978067">
    <property type="protein sequence ID" value="KAF2020177.1"/>
    <property type="molecule type" value="Genomic_DNA"/>
</dbReference>
<evidence type="ECO:0000259" key="1">
    <source>
        <dbReference type="Pfam" id="PF09792"/>
    </source>
</evidence>
<gene>
    <name evidence="2" type="ORF">BU24DRAFT_489990</name>
</gene>
<keyword evidence="3" id="KW-1185">Reference proteome</keyword>
<reference evidence="2" key="1">
    <citation type="journal article" date="2020" name="Stud. Mycol.">
        <title>101 Dothideomycetes genomes: a test case for predicting lifestyles and emergence of pathogens.</title>
        <authorList>
            <person name="Haridas S."/>
            <person name="Albert R."/>
            <person name="Binder M."/>
            <person name="Bloem J."/>
            <person name="Labutti K."/>
            <person name="Salamov A."/>
            <person name="Andreopoulos B."/>
            <person name="Baker S."/>
            <person name="Barry K."/>
            <person name="Bills G."/>
            <person name="Bluhm B."/>
            <person name="Cannon C."/>
            <person name="Castanera R."/>
            <person name="Culley D."/>
            <person name="Daum C."/>
            <person name="Ezra D."/>
            <person name="Gonzalez J."/>
            <person name="Henrissat B."/>
            <person name="Kuo A."/>
            <person name="Liang C."/>
            <person name="Lipzen A."/>
            <person name="Lutzoni F."/>
            <person name="Magnuson J."/>
            <person name="Mondo S."/>
            <person name="Nolan M."/>
            <person name="Ohm R."/>
            <person name="Pangilinan J."/>
            <person name="Park H.-J."/>
            <person name="Ramirez L."/>
            <person name="Alfaro M."/>
            <person name="Sun H."/>
            <person name="Tritt A."/>
            <person name="Yoshinaga Y."/>
            <person name="Zwiers L.-H."/>
            <person name="Turgeon B."/>
            <person name="Goodwin S."/>
            <person name="Spatafora J."/>
            <person name="Crous P."/>
            <person name="Grigoriev I."/>
        </authorList>
    </citation>
    <scope>NUCLEOTIDE SEQUENCE</scope>
    <source>
        <strain evidence="2">CBS 175.79</strain>
    </source>
</reference>
<sequence length="179" mass="20248">MRTFFIASLAFGISTTAKDLVERRLPSLIVPLSKYQADVPQNTQKKVYIDHNIFTEVSFDVPSNNATECKLGFYINTEPTRGAPWTIWGEAPYLFDVLRLRPIMNKDADTWNRHPEIDGWAATVEVSKSGDVNIFGGRLPCVKGEAAQFLLTPGSERDFGLNWFELKDPLHGITYEMYA</sequence>
<dbReference type="Proteomes" id="UP000799778">
    <property type="component" value="Unassembled WGS sequence"/>
</dbReference>
<name>A0A6A5Y559_9PLEO</name>
<protein>
    <recommendedName>
        <fullName evidence="1">Ubiquitin 3 binding protein But2 C-terminal domain-containing protein</fullName>
    </recommendedName>
</protein>
<dbReference type="GeneID" id="54291073"/>
<dbReference type="AlphaFoldDB" id="A0A6A5Y559"/>
<evidence type="ECO:0000313" key="3">
    <source>
        <dbReference type="Proteomes" id="UP000799778"/>
    </source>
</evidence>
<accession>A0A6A5Y559</accession>